<dbReference type="InterPro" id="IPR004437">
    <property type="entry name" value="ParB/RepB/Spo0J"/>
</dbReference>
<dbReference type="RefSeq" id="WP_090967099.1">
    <property type="nucleotide sequence ID" value="NZ_FOVG01000007.1"/>
</dbReference>
<gene>
    <name evidence="4" type="ORF">SAMN05428971_4273</name>
</gene>
<evidence type="ECO:0000313" key="5">
    <source>
        <dbReference type="Proteomes" id="UP000198968"/>
    </source>
</evidence>
<evidence type="ECO:0000313" key="4">
    <source>
        <dbReference type="EMBL" id="SFO50892.1"/>
    </source>
</evidence>
<comment type="similarity">
    <text evidence="1">Belongs to the ParB family.</text>
</comment>
<dbReference type="NCBIfam" id="TIGR00180">
    <property type="entry name" value="parB_part"/>
    <property type="match status" value="1"/>
</dbReference>
<dbReference type="OrthoDB" id="5719994at2"/>
<dbReference type="PANTHER" id="PTHR38973:SF1">
    <property type="entry name" value="PLASMID PARTITION PROTEIN B"/>
    <property type="match status" value="1"/>
</dbReference>
<dbReference type="InterPro" id="IPR014884">
    <property type="entry name" value="ParB_fam_C"/>
</dbReference>
<keyword evidence="5" id="KW-1185">Reference proteome</keyword>
<dbReference type="SMART" id="SM00470">
    <property type="entry name" value="ParB"/>
    <property type="match status" value="1"/>
</dbReference>
<dbReference type="PANTHER" id="PTHR38973">
    <property type="entry name" value="PLASMID PARTITIONING CONTROL PROTEIN-RELATED"/>
    <property type="match status" value="1"/>
</dbReference>
<evidence type="ECO:0000259" key="3">
    <source>
        <dbReference type="SMART" id="SM00470"/>
    </source>
</evidence>
<dbReference type="EMBL" id="FOVG01000007">
    <property type="protein sequence ID" value="SFO50892.1"/>
    <property type="molecule type" value="Genomic_DNA"/>
</dbReference>
<dbReference type="Gene3D" id="1.10.10.2830">
    <property type="match status" value="1"/>
</dbReference>
<accession>A0A1I5HRH5</accession>
<name>A0A1I5HRH5_9GAMM</name>
<sequence length="323" mass="35893">MSKPIQRIGRKFGDSAIANMIDSSSQSRTFTLKSGAKATFVRQLILHDDIETRTSVDPKINGRDQSTLTPESLQEITRTITLQQFFPAIGRVNGDRIEIMDGSRRRAACILSGASLEVLVTADELSLSDARQLAADIQTAKEHNLRELGLRFMLMNENGMSKSEIAKAEGISNAKVTRAFQAAAVPAEFIELFPVVSELTLQDYQLLLDVWEEAKAEAVEVSALVSEIQQKLNEDDSLQSANADDKKSAILNAFKSARRQLKKPTPVSKTVTEKLATFTTANTYARRKTNDEKRTVQYEFSRLPKEIAEQIDASIRQILSTLK</sequence>
<evidence type="ECO:0000256" key="2">
    <source>
        <dbReference type="ARBA" id="ARBA00023125"/>
    </source>
</evidence>
<dbReference type="AlphaFoldDB" id="A0A1I5HRH5"/>
<dbReference type="CDD" id="cd16394">
    <property type="entry name" value="sopB_N"/>
    <property type="match status" value="1"/>
</dbReference>
<organism evidence="4 5">
    <name type="scientific">Candidatus Pantoea varia</name>
    <dbReference type="NCBI Taxonomy" id="1881036"/>
    <lineage>
        <taxon>Bacteria</taxon>
        <taxon>Pseudomonadati</taxon>
        <taxon>Pseudomonadota</taxon>
        <taxon>Gammaproteobacteria</taxon>
        <taxon>Enterobacterales</taxon>
        <taxon>Erwiniaceae</taxon>
        <taxon>Pantoea</taxon>
    </lineage>
</organism>
<feature type="domain" description="ParB-like N-terminal" evidence="3">
    <location>
        <begin position="50"/>
        <end position="137"/>
    </location>
</feature>
<dbReference type="Proteomes" id="UP000198968">
    <property type="component" value="Unassembled WGS sequence"/>
</dbReference>
<proteinExistence type="inferred from homology"/>
<dbReference type="InterPro" id="IPR003115">
    <property type="entry name" value="ParB_N"/>
</dbReference>
<reference evidence="5" key="1">
    <citation type="submission" date="2016-10" db="EMBL/GenBank/DDBJ databases">
        <authorList>
            <person name="Varghese N."/>
            <person name="Submissions S."/>
        </authorList>
    </citation>
    <scope>NUCLEOTIDE SEQUENCE [LARGE SCALE GENOMIC DNA]</scope>
    <source>
        <strain evidence="5">OV426</strain>
    </source>
</reference>
<keyword evidence="2" id="KW-0238">DNA-binding</keyword>
<dbReference type="GO" id="GO:0003677">
    <property type="term" value="F:DNA binding"/>
    <property type="evidence" value="ECO:0007669"/>
    <property type="project" value="UniProtKB-KW"/>
</dbReference>
<dbReference type="Pfam" id="PF08775">
    <property type="entry name" value="ParB"/>
    <property type="match status" value="1"/>
</dbReference>
<evidence type="ECO:0000256" key="1">
    <source>
        <dbReference type="ARBA" id="ARBA00006295"/>
    </source>
</evidence>
<protein>
    <submittedName>
        <fullName evidence="4">Chromosome partitioning protein, ParB family</fullName>
    </submittedName>
</protein>